<feature type="domain" description="Fatty acid desaturase" evidence="3">
    <location>
        <begin position="81"/>
        <end position="315"/>
    </location>
</feature>
<dbReference type="GO" id="GO:0006629">
    <property type="term" value="P:lipid metabolic process"/>
    <property type="evidence" value="ECO:0007669"/>
    <property type="project" value="InterPro"/>
</dbReference>
<evidence type="ECO:0000259" key="3">
    <source>
        <dbReference type="Pfam" id="PF00487"/>
    </source>
</evidence>
<name>A0A150SAW8_SORCE</name>
<feature type="transmembrane region" description="Helical" evidence="2">
    <location>
        <begin position="77"/>
        <end position="97"/>
    </location>
</feature>
<evidence type="ECO:0000256" key="1">
    <source>
        <dbReference type="SAM" id="MobiDB-lite"/>
    </source>
</evidence>
<keyword evidence="2" id="KW-0472">Membrane</keyword>
<sequence>MSATELVASARLTSVARTSDAPVEVQAASVPGAASTASRSYKALIPARLNLLLAAIFGISQAYFLVLYPLGLIREPSAAIAALVVSVALAYPSWVLIHEGIHNMLYPARDANDRVSRLLSILHGSPFAVLKLVHLLHHKYNRVEDYAEAYDPARTSWSRAAVHHYYTVLAGRYWSEVLACLIVWLPQGRRDQVIKDLIGDGEMGRRIKSTLAKKSTLQEARTDAALCLALLGASFWLYRHDVWVLLAALSGRALLVSFFDDAYHYGTARNLPEAPQPARNHELGPSWIVLHFNHHGLHHRYPSLPWSALPAKAREEGLVYDGGFVASALRQLRGPIPISELPAPAPTAGSRARTGSSSKVLNGSAVTEERT</sequence>
<dbReference type="InterPro" id="IPR005804">
    <property type="entry name" value="FA_desaturase_dom"/>
</dbReference>
<evidence type="ECO:0000256" key="2">
    <source>
        <dbReference type="SAM" id="Phobius"/>
    </source>
</evidence>
<gene>
    <name evidence="4" type="ORF">BE17_22015</name>
</gene>
<evidence type="ECO:0000313" key="5">
    <source>
        <dbReference type="Proteomes" id="UP000075635"/>
    </source>
</evidence>
<feature type="compositionally biased region" description="Polar residues" evidence="1">
    <location>
        <begin position="353"/>
        <end position="365"/>
    </location>
</feature>
<evidence type="ECO:0000313" key="4">
    <source>
        <dbReference type="EMBL" id="KYF89536.1"/>
    </source>
</evidence>
<dbReference type="AlphaFoldDB" id="A0A150SAW8"/>
<dbReference type="EMBL" id="JEMB01001214">
    <property type="protein sequence ID" value="KYF89536.1"/>
    <property type="molecule type" value="Genomic_DNA"/>
</dbReference>
<comment type="caution">
    <text evidence="4">The sequence shown here is derived from an EMBL/GenBank/DDBJ whole genome shotgun (WGS) entry which is preliminary data.</text>
</comment>
<dbReference type="CDD" id="cd01060">
    <property type="entry name" value="Membrane-FADS-like"/>
    <property type="match status" value="1"/>
</dbReference>
<reference evidence="4 5" key="1">
    <citation type="submission" date="2014-02" db="EMBL/GenBank/DDBJ databases">
        <title>The small core and large imbalanced accessory genome model reveals a collaborative survival strategy of Sorangium cellulosum strains in nature.</title>
        <authorList>
            <person name="Han K."/>
            <person name="Peng R."/>
            <person name="Blom J."/>
            <person name="Li Y.-Z."/>
        </authorList>
    </citation>
    <scope>NUCLEOTIDE SEQUENCE [LARGE SCALE GENOMIC DNA]</scope>
    <source>
        <strain evidence="4 5">So0011-07</strain>
    </source>
</reference>
<dbReference type="Proteomes" id="UP000075635">
    <property type="component" value="Unassembled WGS sequence"/>
</dbReference>
<proteinExistence type="predicted"/>
<feature type="transmembrane region" description="Helical" evidence="2">
    <location>
        <begin position="49"/>
        <end position="71"/>
    </location>
</feature>
<feature type="region of interest" description="Disordered" evidence="1">
    <location>
        <begin position="340"/>
        <end position="371"/>
    </location>
</feature>
<organism evidence="4 5">
    <name type="scientific">Sorangium cellulosum</name>
    <name type="common">Polyangium cellulosum</name>
    <dbReference type="NCBI Taxonomy" id="56"/>
    <lineage>
        <taxon>Bacteria</taxon>
        <taxon>Pseudomonadati</taxon>
        <taxon>Myxococcota</taxon>
        <taxon>Polyangia</taxon>
        <taxon>Polyangiales</taxon>
        <taxon>Polyangiaceae</taxon>
        <taxon>Sorangium</taxon>
    </lineage>
</organism>
<keyword evidence="2" id="KW-1133">Transmembrane helix</keyword>
<accession>A0A150SAW8</accession>
<keyword evidence="2" id="KW-0812">Transmembrane</keyword>
<dbReference type="Pfam" id="PF00487">
    <property type="entry name" value="FA_desaturase"/>
    <property type="match status" value="1"/>
</dbReference>
<protein>
    <recommendedName>
        <fullName evidence="3">Fatty acid desaturase domain-containing protein</fullName>
    </recommendedName>
</protein>